<accession>A0A8J6CEK0</accession>
<evidence type="ECO:0000256" key="1">
    <source>
        <dbReference type="ARBA" id="ARBA00022737"/>
    </source>
</evidence>
<dbReference type="AlphaFoldDB" id="A0A8J6CEK0"/>
<keyword evidence="1" id="KW-0677">Repeat</keyword>
<feature type="signal peptide" evidence="2">
    <location>
        <begin position="1"/>
        <end position="25"/>
    </location>
</feature>
<dbReference type="Gene3D" id="2.160.20.80">
    <property type="entry name" value="E3 ubiquitin-protein ligase SopA"/>
    <property type="match status" value="1"/>
</dbReference>
<dbReference type="PANTHER" id="PTHR47485:SF1">
    <property type="entry name" value="THYLAKOID LUMENAL 17.4 KDA PROTEIN, CHLOROPLASTIC"/>
    <property type="match status" value="1"/>
</dbReference>
<dbReference type="PANTHER" id="PTHR47485">
    <property type="entry name" value="THYLAKOID LUMENAL 17.4 KDA PROTEIN, CHLOROPLASTIC"/>
    <property type="match status" value="1"/>
</dbReference>
<reference evidence="3" key="1">
    <citation type="submission" date="2021-05" db="EMBL/GenBank/DDBJ databases">
        <title>The genome of the haptophyte Pavlova lutheri (Diacronema luteri, Pavlovales) - a model for lipid biosynthesis in eukaryotic algae.</title>
        <authorList>
            <person name="Hulatt C.J."/>
            <person name="Posewitz M.C."/>
        </authorList>
    </citation>
    <scope>NUCLEOTIDE SEQUENCE</scope>
    <source>
        <strain evidence="3">NIVA-4/92</strain>
    </source>
</reference>
<evidence type="ECO:0000313" key="4">
    <source>
        <dbReference type="Proteomes" id="UP000751190"/>
    </source>
</evidence>
<name>A0A8J6CEK0_DIALT</name>
<dbReference type="OMA" id="GALFKNT"/>
<dbReference type="EMBL" id="JAGTXO010000012">
    <property type="protein sequence ID" value="KAG8464663.1"/>
    <property type="molecule type" value="Genomic_DNA"/>
</dbReference>
<dbReference type="SUPFAM" id="SSF141571">
    <property type="entry name" value="Pentapeptide repeat-like"/>
    <property type="match status" value="1"/>
</dbReference>
<dbReference type="OrthoDB" id="9989223at2759"/>
<proteinExistence type="predicted"/>
<keyword evidence="4" id="KW-1185">Reference proteome</keyword>
<comment type="caution">
    <text evidence="3">The sequence shown here is derived from an EMBL/GenBank/DDBJ whole genome shotgun (WGS) entry which is preliminary data.</text>
</comment>
<keyword evidence="2" id="KW-0732">Signal</keyword>
<organism evidence="3 4">
    <name type="scientific">Diacronema lutheri</name>
    <name type="common">Unicellular marine alga</name>
    <name type="synonym">Monochrysis lutheri</name>
    <dbReference type="NCBI Taxonomy" id="2081491"/>
    <lineage>
        <taxon>Eukaryota</taxon>
        <taxon>Haptista</taxon>
        <taxon>Haptophyta</taxon>
        <taxon>Pavlovophyceae</taxon>
        <taxon>Pavlovales</taxon>
        <taxon>Pavlovaceae</taxon>
        <taxon>Diacronema</taxon>
    </lineage>
</organism>
<evidence type="ECO:0000256" key="2">
    <source>
        <dbReference type="SAM" id="SignalP"/>
    </source>
</evidence>
<dbReference type="Pfam" id="PF00805">
    <property type="entry name" value="Pentapeptide"/>
    <property type="match status" value="2"/>
</dbReference>
<sequence length="240" mass="25039">MAGSRNLRASACVFAVLALAERATCLHGGSALRAPARTCAAAVRMRAQPDAKPLVAALALLAAAHLGGAQPALADGSTETFKFPPIDSRKADRCKFVSSAMGQANAARDSLYDLRECKMDKLSAGGFDISGALLASGSFQGTDFKEAQLSKVYGPDAVFDGADFTDAVVDRAYFKGASFKGVKFVNTVLTSTSFEDANLEDTDFTGSYLGQFDAKKLCKNPTLKGTHPTTGADTKESAGC</sequence>
<dbReference type="Proteomes" id="UP000751190">
    <property type="component" value="Unassembled WGS sequence"/>
</dbReference>
<dbReference type="InterPro" id="IPR001646">
    <property type="entry name" value="5peptide_repeat"/>
</dbReference>
<protein>
    <submittedName>
        <fullName evidence="3">Uncharacterized protein</fullName>
    </submittedName>
</protein>
<gene>
    <name evidence="3" type="ORF">KFE25_010031</name>
</gene>
<feature type="chain" id="PRO_5035155252" evidence="2">
    <location>
        <begin position="26"/>
        <end position="240"/>
    </location>
</feature>
<evidence type="ECO:0000313" key="3">
    <source>
        <dbReference type="EMBL" id="KAG8464663.1"/>
    </source>
</evidence>